<dbReference type="RefSeq" id="WP_164030240.1">
    <property type="nucleotide sequence ID" value="NZ_JAABOQ010000002.1"/>
</dbReference>
<dbReference type="GO" id="GO:0008483">
    <property type="term" value="F:transaminase activity"/>
    <property type="evidence" value="ECO:0007669"/>
    <property type="project" value="UniProtKB-KW"/>
</dbReference>
<evidence type="ECO:0000256" key="1">
    <source>
        <dbReference type="ARBA" id="ARBA00037999"/>
    </source>
</evidence>
<dbReference type="InterPro" id="IPR015424">
    <property type="entry name" value="PyrdxlP-dep_Trfase"/>
</dbReference>
<dbReference type="InterPro" id="IPR015422">
    <property type="entry name" value="PyrdxlP-dep_Trfase_small"/>
</dbReference>
<gene>
    <name evidence="5" type="ORF">GWK10_06045</name>
</gene>
<evidence type="ECO:0000313" key="5">
    <source>
        <dbReference type="EMBL" id="NER16763.1"/>
    </source>
</evidence>
<keyword evidence="5" id="KW-0808">Transferase</keyword>
<sequence>MPGFEFFGEEERQQVNDVLDNGVLMRYGFDGMRNGHWKAKELEAALSKIMQVKHTQLTSSGTAALTVALAAAGVGAGDEVIMPTFTFVASFESIIALGAVPVLVDIDDTLTLDPQAVKNAITGKTRVVMPVHMCGSMAQLKELKAICDEYNLILLEDACQAIGGTYENKPLGSYGDLGCFSFDYVKTITCGEGGAVITNNKNYYINSDHYTDHGHDHVGNDRGAESHPFLGYNFRISELNAAVGLAQVEKLPHFLELQKRNYSIIKNELSKIDGISFRKIPEEGVPNYGFLNFFLPTEDSARNAHKALGENGVDACFYWYDNNWHYIKKWDHLKDLKSLGKLPQEIKNQLPDYHNQDFSKSDHWMGRTVSSLIKLSWTEEQVQERARKMAEVLTQFI</sequence>
<dbReference type="CDD" id="cd00616">
    <property type="entry name" value="AHBA_syn"/>
    <property type="match status" value="1"/>
</dbReference>
<dbReference type="PANTHER" id="PTHR30244:SF34">
    <property type="entry name" value="DTDP-4-AMINO-4,6-DIDEOXYGALACTOSE TRANSAMINASE"/>
    <property type="match status" value="1"/>
</dbReference>
<name>A0A6M0CII9_9FLAO</name>
<dbReference type="InterPro" id="IPR000653">
    <property type="entry name" value="DegT/StrS_aminotransferase"/>
</dbReference>
<dbReference type="PIRSF" id="PIRSF000390">
    <property type="entry name" value="PLP_StrS"/>
    <property type="match status" value="1"/>
</dbReference>
<protein>
    <submittedName>
        <fullName evidence="5">Aminotransferase class I/II-fold pyridoxal phosphate-dependent enzyme</fullName>
    </submittedName>
</protein>
<keyword evidence="6" id="KW-1185">Reference proteome</keyword>
<organism evidence="5 6">
    <name type="scientific">Spongiivirga citrea</name>
    <dbReference type="NCBI Taxonomy" id="1481457"/>
    <lineage>
        <taxon>Bacteria</taxon>
        <taxon>Pseudomonadati</taxon>
        <taxon>Bacteroidota</taxon>
        <taxon>Flavobacteriia</taxon>
        <taxon>Flavobacteriales</taxon>
        <taxon>Flavobacteriaceae</taxon>
        <taxon>Spongiivirga</taxon>
    </lineage>
</organism>
<evidence type="ECO:0000256" key="4">
    <source>
        <dbReference type="RuleBase" id="RU004508"/>
    </source>
</evidence>
<dbReference type="Proteomes" id="UP000474296">
    <property type="component" value="Unassembled WGS sequence"/>
</dbReference>
<dbReference type="Gene3D" id="3.40.640.10">
    <property type="entry name" value="Type I PLP-dependent aspartate aminotransferase-like (Major domain)"/>
    <property type="match status" value="1"/>
</dbReference>
<accession>A0A6M0CII9</accession>
<comment type="caution">
    <text evidence="5">The sequence shown here is derived from an EMBL/GenBank/DDBJ whole genome shotgun (WGS) entry which is preliminary data.</text>
</comment>
<evidence type="ECO:0000256" key="3">
    <source>
        <dbReference type="PIRSR" id="PIRSR000390-2"/>
    </source>
</evidence>
<dbReference type="Pfam" id="PF01041">
    <property type="entry name" value="DegT_DnrJ_EryC1"/>
    <property type="match status" value="1"/>
</dbReference>
<evidence type="ECO:0000313" key="6">
    <source>
        <dbReference type="Proteomes" id="UP000474296"/>
    </source>
</evidence>
<dbReference type="InterPro" id="IPR015421">
    <property type="entry name" value="PyrdxlP-dep_Trfase_major"/>
</dbReference>
<proteinExistence type="inferred from homology"/>
<dbReference type="GO" id="GO:0030170">
    <property type="term" value="F:pyridoxal phosphate binding"/>
    <property type="evidence" value="ECO:0007669"/>
    <property type="project" value="TreeGrafter"/>
</dbReference>
<keyword evidence="5" id="KW-0032">Aminotransferase</keyword>
<reference evidence="5 6" key="1">
    <citation type="submission" date="2020-01" db="EMBL/GenBank/DDBJ databases">
        <title>Spongiivirga citrea KCTC 32990T.</title>
        <authorList>
            <person name="Wang G."/>
        </authorList>
    </citation>
    <scope>NUCLEOTIDE SEQUENCE [LARGE SCALE GENOMIC DNA]</scope>
    <source>
        <strain evidence="5 6">KCTC 32990</strain>
    </source>
</reference>
<feature type="modified residue" description="N6-(pyridoxal phosphate)lysine" evidence="3">
    <location>
        <position position="186"/>
    </location>
</feature>
<dbReference type="GO" id="GO:0000271">
    <property type="term" value="P:polysaccharide biosynthetic process"/>
    <property type="evidence" value="ECO:0007669"/>
    <property type="project" value="TreeGrafter"/>
</dbReference>
<dbReference type="EMBL" id="JAABOQ010000002">
    <property type="protein sequence ID" value="NER16763.1"/>
    <property type="molecule type" value="Genomic_DNA"/>
</dbReference>
<dbReference type="SUPFAM" id="SSF53383">
    <property type="entry name" value="PLP-dependent transferases"/>
    <property type="match status" value="1"/>
</dbReference>
<comment type="similarity">
    <text evidence="1 4">Belongs to the DegT/DnrJ/EryC1 family.</text>
</comment>
<dbReference type="PANTHER" id="PTHR30244">
    <property type="entry name" value="TRANSAMINASE"/>
    <property type="match status" value="1"/>
</dbReference>
<feature type="active site" description="Proton acceptor" evidence="2">
    <location>
        <position position="186"/>
    </location>
</feature>
<keyword evidence="3 4" id="KW-0663">Pyridoxal phosphate</keyword>
<dbReference type="Gene3D" id="3.90.1150.10">
    <property type="entry name" value="Aspartate Aminotransferase, domain 1"/>
    <property type="match status" value="1"/>
</dbReference>
<dbReference type="AlphaFoldDB" id="A0A6M0CII9"/>
<evidence type="ECO:0000256" key="2">
    <source>
        <dbReference type="PIRSR" id="PIRSR000390-1"/>
    </source>
</evidence>